<organism evidence="4 5">
    <name type="scientific">Hyphomicrobium sulfonivorans</name>
    <dbReference type="NCBI Taxonomy" id="121290"/>
    <lineage>
        <taxon>Bacteria</taxon>
        <taxon>Pseudomonadati</taxon>
        <taxon>Pseudomonadota</taxon>
        <taxon>Alphaproteobacteria</taxon>
        <taxon>Hyphomicrobiales</taxon>
        <taxon>Hyphomicrobiaceae</taxon>
        <taxon>Hyphomicrobium</taxon>
    </lineage>
</organism>
<dbReference type="InterPro" id="IPR032711">
    <property type="entry name" value="SoxY"/>
</dbReference>
<accession>A0A109BKJ6</accession>
<evidence type="ECO:0000259" key="2">
    <source>
        <dbReference type="Pfam" id="PF08770"/>
    </source>
</evidence>
<protein>
    <recommendedName>
        <fullName evidence="6">Sulfur oxidation protein SoxY</fullName>
    </recommendedName>
</protein>
<keyword evidence="5" id="KW-1185">Reference proteome</keyword>
<dbReference type="STRING" id="121290.APY04_0967"/>
<dbReference type="AlphaFoldDB" id="A0A109BKJ6"/>
<dbReference type="InterPro" id="IPR038162">
    <property type="entry name" value="SoxY_sf"/>
</dbReference>
<evidence type="ECO:0000313" key="4">
    <source>
        <dbReference type="EMBL" id="KWT70523.1"/>
    </source>
</evidence>
<keyword evidence="1" id="KW-0732">Signal</keyword>
<feature type="signal peptide" evidence="1">
    <location>
        <begin position="1"/>
        <end position="31"/>
    </location>
</feature>
<evidence type="ECO:0000259" key="3">
    <source>
        <dbReference type="Pfam" id="PF13501"/>
    </source>
</evidence>
<dbReference type="PATRIC" id="fig|121290.4.peg.3071"/>
<feature type="domain" description="Sulphur oxidation protein SoxZ" evidence="2">
    <location>
        <begin position="191"/>
        <end position="271"/>
    </location>
</feature>
<gene>
    <name evidence="4" type="ORF">APY04_0967</name>
</gene>
<comment type="caution">
    <text evidence="4">The sequence shown here is derived from an EMBL/GenBank/DDBJ whole genome shotgun (WGS) entry which is preliminary data.</text>
</comment>
<reference evidence="4 5" key="1">
    <citation type="submission" date="2015-10" db="EMBL/GenBank/DDBJ databases">
        <title>Transcriptomic analysis of a linuron degrading triple-species bacterial consortium.</title>
        <authorList>
            <person name="Albers P."/>
        </authorList>
    </citation>
    <scope>NUCLEOTIDE SEQUENCE [LARGE SCALE GENOMIC DNA]</scope>
    <source>
        <strain evidence="4 5">WDL6</strain>
    </source>
</reference>
<dbReference type="InterPro" id="IPR013783">
    <property type="entry name" value="Ig-like_fold"/>
</dbReference>
<dbReference type="Proteomes" id="UP000059074">
    <property type="component" value="Unassembled WGS sequence"/>
</dbReference>
<dbReference type="Gene3D" id="2.60.40.10">
    <property type="entry name" value="Immunoglobulins"/>
    <property type="match status" value="1"/>
</dbReference>
<dbReference type="SUPFAM" id="SSF81296">
    <property type="entry name" value="E set domains"/>
    <property type="match status" value="1"/>
</dbReference>
<dbReference type="InterPro" id="IPR014756">
    <property type="entry name" value="Ig_E-set"/>
</dbReference>
<dbReference type="Pfam" id="PF08770">
    <property type="entry name" value="SoxZ"/>
    <property type="match status" value="1"/>
</dbReference>
<dbReference type="OrthoDB" id="8538315at2"/>
<feature type="chain" id="PRO_5007132662" description="Sulfur oxidation protein SoxY" evidence="1">
    <location>
        <begin position="32"/>
        <end position="280"/>
    </location>
</feature>
<feature type="domain" description="Ig-like SoxY" evidence="3">
    <location>
        <begin position="43"/>
        <end position="154"/>
    </location>
</feature>
<dbReference type="RefSeq" id="WP_068460188.1">
    <property type="nucleotide sequence ID" value="NZ_LMTR01000031.1"/>
</dbReference>
<dbReference type="InterPro" id="IPR014880">
    <property type="entry name" value="SoxZ_dom"/>
</dbReference>
<sequence length="280" mass="29901">MLSKIASCFTVRRIAGVVTALMLAMPVAAIASDDDDPWPDLQKSVFGDRQIIEGDGVVTIEAPERAEDPAVVPITISVPATVQGPLRSMALIIDKNPAPIAAKFEFGPAAGSGGERRMTTRVRVDTYTFIRAIVETEDGKLHMAKAFVKASGGCSAPAPKDADGANADIGKMMVRSYEPEQAQTALRDGLVMIKHPNNSGLQIDQVSRGYVPAWFIRDIEVKRGDDLIFNADLGISISTNPNLRFTYVNDPDGNNAVQVTAIDSARTTFTGASANRALAN</sequence>
<dbReference type="NCBIfam" id="TIGR04557">
    <property type="entry name" value="fuse_rel_SoxYZ"/>
    <property type="match status" value="1"/>
</dbReference>
<dbReference type="EMBL" id="LMTR01000031">
    <property type="protein sequence ID" value="KWT70523.1"/>
    <property type="molecule type" value="Genomic_DNA"/>
</dbReference>
<dbReference type="Gene3D" id="2.60.40.2470">
    <property type="entry name" value="SoxY domain"/>
    <property type="match status" value="1"/>
</dbReference>
<evidence type="ECO:0008006" key="6">
    <source>
        <dbReference type="Google" id="ProtNLM"/>
    </source>
</evidence>
<proteinExistence type="predicted"/>
<name>A0A109BKJ6_HYPSL</name>
<dbReference type="Pfam" id="PF13501">
    <property type="entry name" value="SoxY"/>
    <property type="match status" value="1"/>
</dbReference>
<evidence type="ECO:0000313" key="5">
    <source>
        <dbReference type="Proteomes" id="UP000059074"/>
    </source>
</evidence>
<dbReference type="InterPro" id="IPR030831">
    <property type="entry name" value="Fuse-rel_SoxYZ"/>
</dbReference>
<evidence type="ECO:0000256" key="1">
    <source>
        <dbReference type="SAM" id="SignalP"/>
    </source>
</evidence>